<name>A0A0D2ADC7_9EURO</name>
<dbReference type="PANTHER" id="PTHR12884:SF0">
    <property type="entry name" value="60S RIBOSOMAL PROTEIN L29"/>
    <property type="match status" value="1"/>
</dbReference>
<dbReference type="InterPro" id="IPR002673">
    <property type="entry name" value="Ribosomal_eL29"/>
</dbReference>
<dbReference type="PANTHER" id="PTHR12884">
    <property type="entry name" value="60S RIBOSOMAL PROTEIN L29"/>
    <property type="match status" value="1"/>
</dbReference>
<dbReference type="Pfam" id="PF01779">
    <property type="entry name" value="Ribosomal_L29e"/>
    <property type="match status" value="1"/>
</dbReference>
<dbReference type="Proteomes" id="UP000054466">
    <property type="component" value="Unassembled WGS sequence"/>
</dbReference>
<dbReference type="GO" id="GO:0002181">
    <property type="term" value="P:cytoplasmic translation"/>
    <property type="evidence" value="ECO:0007669"/>
    <property type="project" value="TreeGrafter"/>
</dbReference>
<dbReference type="OrthoDB" id="996720at2759"/>
<dbReference type="VEuPathDB" id="FungiDB:PV07_11135"/>
<protein>
    <recommendedName>
        <fullName evidence="4">60S ribosomal protein L29</fullName>
    </recommendedName>
</protein>
<dbReference type="EMBL" id="KN847046">
    <property type="protein sequence ID" value="KIW22887.1"/>
    <property type="molecule type" value="Genomic_DNA"/>
</dbReference>
<dbReference type="AlphaFoldDB" id="A0A0D2ADC7"/>
<evidence type="ECO:0000256" key="4">
    <source>
        <dbReference type="RuleBase" id="RU364026"/>
    </source>
</evidence>
<evidence type="ECO:0000256" key="5">
    <source>
        <dbReference type="SAM" id="MobiDB-lite"/>
    </source>
</evidence>
<dbReference type="GeneID" id="27350329"/>
<dbReference type="Gene3D" id="6.10.140.1730">
    <property type="match status" value="1"/>
</dbReference>
<evidence type="ECO:0000256" key="3">
    <source>
        <dbReference type="ARBA" id="ARBA00023274"/>
    </source>
</evidence>
<feature type="region of interest" description="Disordered" evidence="5">
    <location>
        <begin position="124"/>
        <end position="185"/>
    </location>
</feature>
<dbReference type="GO" id="GO:0022625">
    <property type="term" value="C:cytosolic large ribosomal subunit"/>
    <property type="evidence" value="ECO:0007669"/>
    <property type="project" value="TreeGrafter"/>
</dbReference>
<proteinExistence type="inferred from homology"/>
<evidence type="ECO:0000256" key="1">
    <source>
        <dbReference type="ARBA" id="ARBA00010247"/>
    </source>
</evidence>
<feature type="compositionally biased region" description="Basic and acidic residues" evidence="5">
    <location>
        <begin position="173"/>
        <end position="185"/>
    </location>
</feature>
<keyword evidence="7" id="KW-1185">Reference proteome</keyword>
<dbReference type="HOGENOM" id="CLU_1461160_0_0_1"/>
<comment type="similarity">
    <text evidence="1 4">Belongs to the eukaryotic ribosomal protein eL29 family.</text>
</comment>
<accession>A0A0D2ADC7</accession>
<sequence length="185" mass="20839">MHMNLDERWPLGLDREKLSYNRPVEYLVIQIVGFQSAKELRGLEGQLEGGSGKVRTAFPAAALRRTTAPLGITVAKTSADLPDIVPTFDILVELLDDRLRSIRQSSLQNPYDQTVVESLKMAKSKNSSQHNQAKKAHKNGIKKPKTFRYPSLKGTDPKFRRNHKHALHGTMKALKEVREGKRDTA</sequence>
<dbReference type="RefSeq" id="XP_016243103.1">
    <property type="nucleotide sequence ID" value="XM_016398541.1"/>
</dbReference>
<keyword evidence="2 4" id="KW-0689">Ribosomal protein</keyword>
<organism evidence="6 7">
    <name type="scientific">Cladophialophora immunda</name>
    <dbReference type="NCBI Taxonomy" id="569365"/>
    <lineage>
        <taxon>Eukaryota</taxon>
        <taxon>Fungi</taxon>
        <taxon>Dikarya</taxon>
        <taxon>Ascomycota</taxon>
        <taxon>Pezizomycotina</taxon>
        <taxon>Eurotiomycetes</taxon>
        <taxon>Chaetothyriomycetidae</taxon>
        <taxon>Chaetothyriales</taxon>
        <taxon>Herpotrichiellaceae</taxon>
        <taxon>Cladophialophora</taxon>
    </lineage>
</organism>
<keyword evidence="3 4" id="KW-0687">Ribonucleoprotein</keyword>
<dbReference type="STRING" id="569365.A0A0D2ADC7"/>
<reference evidence="6 7" key="1">
    <citation type="submission" date="2015-01" db="EMBL/GenBank/DDBJ databases">
        <title>The Genome Sequence of Cladophialophora immunda CBS83496.</title>
        <authorList>
            <consortium name="The Broad Institute Genomics Platform"/>
            <person name="Cuomo C."/>
            <person name="de Hoog S."/>
            <person name="Gorbushina A."/>
            <person name="Stielow B."/>
            <person name="Teixiera M."/>
            <person name="Abouelleil A."/>
            <person name="Chapman S.B."/>
            <person name="Priest M."/>
            <person name="Young S.K."/>
            <person name="Wortman J."/>
            <person name="Nusbaum C."/>
            <person name="Birren B."/>
        </authorList>
    </citation>
    <scope>NUCLEOTIDE SEQUENCE [LARGE SCALE GENOMIC DNA]</scope>
    <source>
        <strain evidence="6 7">CBS 83496</strain>
    </source>
</reference>
<evidence type="ECO:0000256" key="2">
    <source>
        <dbReference type="ARBA" id="ARBA00022980"/>
    </source>
</evidence>
<evidence type="ECO:0000313" key="7">
    <source>
        <dbReference type="Proteomes" id="UP000054466"/>
    </source>
</evidence>
<gene>
    <name evidence="6" type="ORF">PV07_11135</name>
</gene>
<feature type="compositionally biased region" description="Basic residues" evidence="5">
    <location>
        <begin position="132"/>
        <end position="146"/>
    </location>
</feature>
<dbReference type="GO" id="GO:0003735">
    <property type="term" value="F:structural constituent of ribosome"/>
    <property type="evidence" value="ECO:0007669"/>
    <property type="project" value="UniProtKB-UniRule"/>
</dbReference>
<evidence type="ECO:0000313" key="6">
    <source>
        <dbReference type="EMBL" id="KIW22887.1"/>
    </source>
</evidence>